<evidence type="ECO:0000313" key="1">
    <source>
        <dbReference type="EMBL" id="VAW30539.1"/>
    </source>
</evidence>
<organism evidence="1">
    <name type="scientific">hydrothermal vent metagenome</name>
    <dbReference type="NCBI Taxonomy" id="652676"/>
    <lineage>
        <taxon>unclassified sequences</taxon>
        <taxon>metagenomes</taxon>
        <taxon>ecological metagenomes</taxon>
    </lineage>
</organism>
<gene>
    <name evidence="1" type="ORF">MNBD_BACTEROID07-1171</name>
</gene>
<dbReference type="Pfam" id="PF11276">
    <property type="entry name" value="DUF3078"/>
    <property type="match status" value="1"/>
</dbReference>
<dbReference type="EMBL" id="UOET01000531">
    <property type="protein sequence ID" value="VAW30539.1"/>
    <property type="molecule type" value="Genomic_DNA"/>
</dbReference>
<dbReference type="InterPro" id="IPR021428">
    <property type="entry name" value="DUF3078"/>
</dbReference>
<protein>
    <recommendedName>
        <fullName evidence="2">DUF3078 domain-containing protein</fullName>
    </recommendedName>
</protein>
<reference evidence="1" key="1">
    <citation type="submission" date="2018-06" db="EMBL/GenBank/DDBJ databases">
        <authorList>
            <person name="Zhirakovskaya E."/>
        </authorList>
    </citation>
    <scope>NUCLEOTIDE SEQUENCE</scope>
</reference>
<sequence>MPEPPVLLPVFKPEKTMKFRILLWLFLFLSMGLTASTLNDSIPEKKADSTKPWSYKGQYAVMLNQISFKNWASGGESSLSGRASVDYHLKYKKEKFSFDHTAHIAYGMVGYLHKRIQKTDDKIDLLFGLSNQISKRWYFTSIVSFKTQFSKGYKNPDFDHEISGFMAPGYLTISIGFRYKAKKDFELFMSPLAGKVTFVLDQYLANQGAYGVKKAILDTLGNVLVPGRNITGQLGINILSSYQANIMKNILFKTRINLYNNYLEENPDKRWQIDMDWNNALSFKINKYFSTVLLVQLKYDPNALFPVFKNIDGINTAISEKSRLQWKQSLGVSFLYNVQ</sequence>
<name>A0A3B0V132_9ZZZZ</name>
<accession>A0A3B0V132</accession>
<evidence type="ECO:0008006" key="2">
    <source>
        <dbReference type="Google" id="ProtNLM"/>
    </source>
</evidence>
<proteinExistence type="predicted"/>
<dbReference type="AlphaFoldDB" id="A0A3B0V132"/>